<dbReference type="GO" id="GO:0046872">
    <property type="term" value="F:metal ion binding"/>
    <property type="evidence" value="ECO:0007669"/>
    <property type="project" value="UniProtKB-KW"/>
</dbReference>
<gene>
    <name evidence="11" type="ORF">MNBD_CHLOROFLEXI01-2110</name>
</gene>
<evidence type="ECO:0000256" key="1">
    <source>
        <dbReference type="ARBA" id="ARBA00007587"/>
    </source>
</evidence>
<dbReference type="GO" id="GO:0071897">
    <property type="term" value="P:DNA biosynthetic process"/>
    <property type="evidence" value="ECO:0007669"/>
    <property type="project" value="UniProtKB-KW"/>
</dbReference>
<evidence type="ECO:0000256" key="9">
    <source>
        <dbReference type="ARBA" id="ARBA00022833"/>
    </source>
</evidence>
<dbReference type="AlphaFoldDB" id="A0A3B0VJI5"/>
<name>A0A3B0VJI5_9ZZZZ</name>
<organism evidence="11">
    <name type="scientific">hydrothermal vent metagenome</name>
    <dbReference type="NCBI Taxonomy" id="652676"/>
    <lineage>
        <taxon>unclassified sequences</taxon>
        <taxon>metagenomes</taxon>
        <taxon>ecological metagenomes</taxon>
    </lineage>
</organism>
<keyword evidence="4" id="KW-0237">DNA synthesis</keyword>
<dbReference type="FunFam" id="3.30.60.20:FF:000026">
    <property type="entry name" value="Thymidine kinase"/>
    <property type="match status" value="1"/>
</dbReference>
<dbReference type="Pfam" id="PF00265">
    <property type="entry name" value="TK"/>
    <property type="match status" value="1"/>
</dbReference>
<dbReference type="HAMAP" id="MF_00124">
    <property type="entry name" value="Thymidine_kinase"/>
    <property type="match status" value="1"/>
</dbReference>
<keyword evidence="8 11" id="KW-0418">Kinase</keyword>
<evidence type="ECO:0000256" key="2">
    <source>
        <dbReference type="ARBA" id="ARBA00012118"/>
    </source>
</evidence>
<keyword evidence="7" id="KW-0547">Nucleotide-binding</keyword>
<evidence type="ECO:0000256" key="8">
    <source>
        <dbReference type="ARBA" id="ARBA00022777"/>
    </source>
</evidence>
<dbReference type="InterPro" id="IPR027417">
    <property type="entry name" value="P-loop_NTPase"/>
</dbReference>
<sequence length="212" mass="23355">MVIYEACGRFIIIGEILTKHSQGRIEVICGSMFSGKTEELIRRLRRAQIARQQVQVFKPIIDSRYHAEKVTSHNGADFEAMPVASSQHILEMLDESTTVVAIDEVQFFDTAVIDVCEQLVAQNKRVICAGLDMDFRGVPFGSMPGLLARAELVRKLHAICVVCGEEASRTQRLINGNPAAFDDPVVLVGAAEVYEARCRQCHQVLPAKNGAG</sequence>
<dbReference type="EMBL" id="UOEU01000292">
    <property type="protein sequence ID" value="VAW31824.1"/>
    <property type="molecule type" value="Genomic_DNA"/>
</dbReference>
<dbReference type="NCBIfam" id="NF003296">
    <property type="entry name" value="PRK04296.1-1"/>
    <property type="match status" value="1"/>
</dbReference>
<dbReference type="SUPFAM" id="SSF52540">
    <property type="entry name" value="P-loop containing nucleoside triphosphate hydrolases"/>
    <property type="match status" value="1"/>
</dbReference>
<keyword evidence="9" id="KW-0862">Zinc</keyword>
<evidence type="ECO:0000256" key="3">
    <source>
        <dbReference type="ARBA" id="ARBA00022490"/>
    </source>
</evidence>
<dbReference type="Gene3D" id="3.40.50.300">
    <property type="entry name" value="P-loop containing nucleotide triphosphate hydrolases"/>
    <property type="match status" value="1"/>
</dbReference>
<dbReference type="PANTHER" id="PTHR11441:SF0">
    <property type="entry name" value="THYMIDINE KINASE, CYTOSOLIC"/>
    <property type="match status" value="1"/>
</dbReference>
<proteinExistence type="inferred from homology"/>
<evidence type="ECO:0000256" key="6">
    <source>
        <dbReference type="ARBA" id="ARBA00022723"/>
    </source>
</evidence>
<dbReference type="PANTHER" id="PTHR11441">
    <property type="entry name" value="THYMIDINE KINASE"/>
    <property type="match status" value="1"/>
</dbReference>
<dbReference type="PROSITE" id="PS00603">
    <property type="entry name" value="TK_CELLULAR_TYPE"/>
    <property type="match status" value="1"/>
</dbReference>
<evidence type="ECO:0000256" key="10">
    <source>
        <dbReference type="ARBA" id="ARBA00022840"/>
    </source>
</evidence>
<dbReference type="InterPro" id="IPR001267">
    <property type="entry name" value="Thymidine_kinase"/>
</dbReference>
<dbReference type="GO" id="GO:0005829">
    <property type="term" value="C:cytosol"/>
    <property type="evidence" value="ECO:0007669"/>
    <property type="project" value="TreeGrafter"/>
</dbReference>
<keyword evidence="5 11" id="KW-0808">Transferase</keyword>
<dbReference type="SUPFAM" id="SSF57716">
    <property type="entry name" value="Glucocorticoid receptor-like (DNA-binding domain)"/>
    <property type="match status" value="1"/>
</dbReference>
<keyword evidence="3" id="KW-0963">Cytoplasm</keyword>
<dbReference type="InterPro" id="IPR020633">
    <property type="entry name" value="Thymidine_kinase_CS"/>
</dbReference>
<dbReference type="GO" id="GO:0004797">
    <property type="term" value="F:thymidine kinase activity"/>
    <property type="evidence" value="ECO:0007669"/>
    <property type="project" value="UniProtKB-EC"/>
</dbReference>
<reference evidence="11" key="1">
    <citation type="submission" date="2018-06" db="EMBL/GenBank/DDBJ databases">
        <authorList>
            <person name="Zhirakovskaya E."/>
        </authorList>
    </citation>
    <scope>NUCLEOTIDE SEQUENCE</scope>
</reference>
<evidence type="ECO:0000313" key="11">
    <source>
        <dbReference type="EMBL" id="VAW31824.1"/>
    </source>
</evidence>
<comment type="similarity">
    <text evidence="1">Belongs to the thymidine kinase family.</text>
</comment>
<dbReference type="Gene3D" id="3.30.60.20">
    <property type="match status" value="1"/>
</dbReference>
<keyword evidence="10" id="KW-0067">ATP-binding</keyword>
<protein>
    <recommendedName>
        <fullName evidence="2">thymidine kinase</fullName>
        <ecNumber evidence="2">2.7.1.21</ecNumber>
    </recommendedName>
</protein>
<accession>A0A3B0VJI5</accession>
<evidence type="ECO:0000256" key="5">
    <source>
        <dbReference type="ARBA" id="ARBA00022679"/>
    </source>
</evidence>
<dbReference type="GO" id="GO:0046104">
    <property type="term" value="P:thymidine metabolic process"/>
    <property type="evidence" value="ECO:0007669"/>
    <property type="project" value="TreeGrafter"/>
</dbReference>
<dbReference type="GO" id="GO:0005524">
    <property type="term" value="F:ATP binding"/>
    <property type="evidence" value="ECO:0007669"/>
    <property type="project" value="UniProtKB-KW"/>
</dbReference>
<evidence type="ECO:0000256" key="7">
    <source>
        <dbReference type="ARBA" id="ARBA00022741"/>
    </source>
</evidence>
<dbReference type="PIRSF" id="PIRSF035805">
    <property type="entry name" value="TK_cell"/>
    <property type="match status" value="1"/>
</dbReference>
<dbReference type="EC" id="2.7.1.21" evidence="2"/>
<evidence type="ECO:0000256" key="4">
    <source>
        <dbReference type="ARBA" id="ARBA00022634"/>
    </source>
</evidence>
<dbReference type="FunFam" id="3.40.50.300:FF:000384">
    <property type="entry name" value="Thymidine kinase"/>
    <property type="match status" value="1"/>
</dbReference>
<keyword evidence="6" id="KW-0479">Metal-binding</keyword>